<keyword evidence="5" id="KW-1185">Reference proteome</keyword>
<name>A0A087UNK3_STEMI</name>
<dbReference type="PROSITE" id="PS00893">
    <property type="entry name" value="NUDIX_BOX"/>
    <property type="match status" value="1"/>
</dbReference>
<dbReference type="EMBL" id="KK120747">
    <property type="protein sequence ID" value="KFM78942.1"/>
    <property type="molecule type" value="Genomic_DNA"/>
</dbReference>
<dbReference type="OrthoDB" id="10249920at2759"/>
<dbReference type="GO" id="GO:0047631">
    <property type="term" value="F:ADP-ribose diphosphatase activity"/>
    <property type="evidence" value="ECO:0007669"/>
    <property type="project" value="TreeGrafter"/>
</dbReference>
<evidence type="ECO:0000256" key="1">
    <source>
        <dbReference type="ARBA" id="ARBA00022801"/>
    </source>
</evidence>
<dbReference type="CDD" id="cd18888">
    <property type="entry name" value="NUDIX_ADPRase_Nudt5"/>
    <property type="match status" value="1"/>
</dbReference>
<dbReference type="GO" id="GO:0019693">
    <property type="term" value="P:ribose phosphate metabolic process"/>
    <property type="evidence" value="ECO:0007669"/>
    <property type="project" value="TreeGrafter"/>
</dbReference>
<dbReference type="Proteomes" id="UP000054359">
    <property type="component" value="Unassembled WGS sequence"/>
</dbReference>
<keyword evidence="1 2" id="KW-0378">Hydrolase</keyword>
<dbReference type="AlphaFoldDB" id="A0A087UNK3"/>
<dbReference type="InterPro" id="IPR015797">
    <property type="entry name" value="NUDIX_hydrolase-like_dom_sf"/>
</dbReference>
<evidence type="ECO:0000313" key="4">
    <source>
        <dbReference type="EMBL" id="KFM78942.1"/>
    </source>
</evidence>
<sequence>MMVFTQKSSSPITMSKSFTENTKIAKPNMTHISEEVISSGQFVSLENYTYKDQEGVERTWEVAGRTSKPAAGNPDCVGSLAVLRRLLKYDCLILVKQYRPSLKSYTLELPAGLVDPSEKPEETAIRELKEETGYIASCVKHTSPLTALDPGMSRCTMKVVTLEVDGDVYENRYPTQSLHDSKNIEVVHIPVDELLTRLNEYNEQGIIIDSRVYCFAIGLTIG</sequence>
<dbReference type="InterPro" id="IPR020476">
    <property type="entry name" value="Nudix_hydrolase"/>
</dbReference>
<dbReference type="STRING" id="407821.A0A087UNK3"/>
<dbReference type="SUPFAM" id="SSF55811">
    <property type="entry name" value="Nudix"/>
    <property type="match status" value="1"/>
</dbReference>
<organism evidence="4 5">
    <name type="scientific">Stegodyphus mimosarum</name>
    <name type="common">African social velvet spider</name>
    <dbReference type="NCBI Taxonomy" id="407821"/>
    <lineage>
        <taxon>Eukaryota</taxon>
        <taxon>Metazoa</taxon>
        <taxon>Ecdysozoa</taxon>
        <taxon>Arthropoda</taxon>
        <taxon>Chelicerata</taxon>
        <taxon>Arachnida</taxon>
        <taxon>Araneae</taxon>
        <taxon>Araneomorphae</taxon>
        <taxon>Entelegynae</taxon>
        <taxon>Eresoidea</taxon>
        <taxon>Eresidae</taxon>
        <taxon>Stegodyphus</taxon>
    </lineage>
</organism>
<evidence type="ECO:0000256" key="2">
    <source>
        <dbReference type="RuleBase" id="RU003476"/>
    </source>
</evidence>
<protein>
    <submittedName>
        <fullName evidence="4">ADP-sugar pyrophosphatase</fullName>
    </submittedName>
</protein>
<proteinExistence type="inferred from homology"/>
<dbReference type="Pfam" id="PF00293">
    <property type="entry name" value="NUDIX"/>
    <property type="match status" value="1"/>
</dbReference>
<dbReference type="PANTHER" id="PTHR11839">
    <property type="entry name" value="UDP/ADP-SUGAR PYROPHOSPHATASE"/>
    <property type="match status" value="1"/>
</dbReference>
<dbReference type="GO" id="GO:0006753">
    <property type="term" value="P:nucleoside phosphate metabolic process"/>
    <property type="evidence" value="ECO:0007669"/>
    <property type="project" value="TreeGrafter"/>
</dbReference>
<dbReference type="InterPro" id="IPR020084">
    <property type="entry name" value="NUDIX_hydrolase_CS"/>
</dbReference>
<feature type="domain" description="Nudix hydrolase" evidence="3">
    <location>
        <begin position="72"/>
        <end position="212"/>
    </location>
</feature>
<dbReference type="PROSITE" id="PS51462">
    <property type="entry name" value="NUDIX"/>
    <property type="match status" value="1"/>
</dbReference>
<evidence type="ECO:0000313" key="5">
    <source>
        <dbReference type="Proteomes" id="UP000054359"/>
    </source>
</evidence>
<dbReference type="OMA" id="NDPGLCN"/>
<dbReference type="PRINTS" id="PR00502">
    <property type="entry name" value="NUDIXFAMILY"/>
</dbReference>
<dbReference type="PANTHER" id="PTHR11839:SF1">
    <property type="entry name" value="ADP-SUGAR PYROPHOSPHATASE"/>
    <property type="match status" value="1"/>
</dbReference>
<evidence type="ECO:0000259" key="3">
    <source>
        <dbReference type="PROSITE" id="PS51462"/>
    </source>
</evidence>
<reference evidence="4 5" key="1">
    <citation type="submission" date="2013-11" db="EMBL/GenBank/DDBJ databases">
        <title>Genome sequencing of Stegodyphus mimosarum.</title>
        <authorList>
            <person name="Bechsgaard J."/>
        </authorList>
    </citation>
    <scope>NUCLEOTIDE SEQUENCE [LARGE SCALE GENOMIC DNA]</scope>
</reference>
<dbReference type="GO" id="GO:0005634">
    <property type="term" value="C:nucleus"/>
    <property type="evidence" value="ECO:0007669"/>
    <property type="project" value="TreeGrafter"/>
</dbReference>
<dbReference type="InterPro" id="IPR000086">
    <property type="entry name" value="NUDIX_hydrolase_dom"/>
</dbReference>
<dbReference type="Gene3D" id="3.90.79.10">
    <property type="entry name" value="Nucleoside Triphosphate Pyrophosphohydrolase"/>
    <property type="match status" value="1"/>
</dbReference>
<feature type="non-terminal residue" evidence="4">
    <location>
        <position position="222"/>
    </location>
</feature>
<comment type="similarity">
    <text evidence="2">Belongs to the Nudix hydrolase family.</text>
</comment>
<accession>A0A087UNK3</accession>
<gene>
    <name evidence="4" type="ORF">X975_04010</name>
</gene>